<keyword evidence="2" id="KW-0805">Transcription regulation</keyword>
<dbReference type="InterPro" id="IPR050389">
    <property type="entry name" value="LysR-type_TF"/>
</dbReference>
<evidence type="ECO:0000313" key="7">
    <source>
        <dbReference type="Proteomes" id="UP000255528"/>
    </source>
</evidence>
<dbReference type="Gene3D" id="1.10.10.10">
    <property type="entry name" value="Winged helix-like DNA-binding domain superfamily/Winged helix DNA-binding domain"/>
    <property type="match status" value="1"/>
</dbReference>
<accession>A0A381C632</accession>
<dbReference type="SUPFAM" id="SSF46785">
    <property type="entry name" value="Winged helix' DNA-binding domain"/>
    <property type="match status" value="1"/>
</dbReference>
<comment type="similarity">
    <text evidence="1">Belongs to the LysR transcriptional regulatory family.</text>
</comment>
<organism evidence="6 7">
    <name type="scientific">Buttiauxella agrestis</name>
    <dbReference type="NCBI Taxonomy" id="82977"/>
    <lineage>
        <taxon>Bacteria</taxon>
        <taxon>Pseudomonadati</taxon>
        <taxon>Pseudomonadota</taxon>
        <taxon>Gammaproteobacteria</taxon>
        <taxon>Enterobacterales</taxon>
        <taxon>Enterobacteriaceae</taxon>
        <taxon>Buttiauxella</taxon>
    </lineage>
</organism>
<evidence type="ECO:0000256" key="4">
    <source>
        <dbReference type="ARBA" id="ARBA00023163"/>
    </source>
</evidence>
<evidence type="ECO:0000256" key="2">
    <source>
        <dbReference type="ARBA" id="ARBA00023015"/>
    </source>
</evidence>
<proteinExistence type="inferred from homology"/>
<reference evidence="6 7" key="1">
    <citation type="submission" date="2018-06" db="EMBL/GenBank/DDBJ databases">
        <authorList>
            <consortium name="Pathogen Informatics"/>
            <person name="Doyle S."/>
        </authorList>
    </citation>
    <scope>NUCLEOTIDE SEQUENCE [LARGE SCALE GENOMIC DNA]</scope>
    <source>
        <strain evidence="6 7">NCTC12119</strain>
    </source>
</reference>
<dbReference type="InterPro" id="IPR036390">
    <property type="entry name" value="WH_DNA-bd_sf"/>
</dbReference>
<dbReference type="Pfam" id="PF00126">
    <property type="entry name" value="HTH_1"/>
    <property type="match status" value="1"/>
</dbReference>
<dbReference type="SUPFAM" id="SSF53850">
    <property type="entry name" value="Periplasmic binding protein-like II"/>
    <property type="match status" value="1"/>
</dbReference>
<dbReference type="GO" id="GO:0003700">
    <property type="term" value="F:DNA-binding transcription factor activity"/>
    <property type="evidence" value="ECO:0007669"/>
    <property type="project" value="InterPro"/>
</dbReference>
<keyword evidence="4" id="KW-0804">Transcription</keyword>
<dbReference type="PANTHER" id="PTHR30118:SF14">
    <property type="entry name" value="LYSR FAMILY TRANSCRIPTIONAL REGULATOR"/>
    <property type="match status" value="1"/>
</dbReference>
<dbReference type="EMBL" id="UIGI01000001">
    <property type="protein sequence ID" value="SUW63384.1"/>
    <property type="molecule type" value="Genomic_DNA"/>
</dbReference>
<protein>
    <submittedName>
        <fullName evidence="6">HTH-type transcriptional regulator yidZ</fullName>
    </submittedName>
</protein>
<sequence>MPKQEEGKFDYNLIHYLVTIVETSSMVSAAEVLGVAPSVVSYAVKKLRDHYGDPLFIRSLNGVKPTSLALNLYQKFTLINNDIIEAINLKQLQGTATRKIFIQTESLTELWVSEKLLESGIVPGECTVEFCSPGPTNEQRSNRIRSREVDLDIGFTIQGDSNIVGTTLYSFEYVIICRQQHKTVGDSITLEQFTQEKYLGFSPRHSDTQLKNDFSRVVSSRVLAPEIRSESAVNLLLATLSRDLLLIIPKQYSSFIRSLLPFREVKCDFFQQSNLYFNAHIHKQNRDDELLNRIVTILRAPTITNENIF</sequence>
<dbReference type="Proteomes" id="UP000255528">
    <property type="component" value="Unassembled WGS sequence"/>
</dbReference>
<evidence type="ECO:0000259" key="5">
    <source>
        <dbReference type="PROSITE" id="PS50931"/>
    </source>
</evidence>
<dbReference type="GO" id="GO:0003677">
    <property type="term" value="F:DNA binding"/>
    <property type="evidence" value="ECO:0007669"/>
    <property type="project" value="UniProtKB-KW"/>
</dbReference>
<gene>
    <name evidence="6" type="primary">yidZ_1</name>
    <name evidence="6" type="ORF">NCTC12119_01872</name>
</gene>
<name>A0A381C632_9ENTR</name>
<keyword evidence="3" id="KW-0238">DNA-binding</keyword>
<dbReference type="PROSITE" id="PS50931">
    <property type="entry name" value="HTH_LYSR"/>
    <property type="match status" value="1"/>
</dbReference>
<evidence type="ECO:0000256" key="1">
    <source>
        <dbReference type="ARBA" id="ARBA00009437"/>
    </source>
</evidence>
<evidence type="ECO:0000256" key="3">
    <source>
        <dbReference type="ARBA" id="ARBA00023125"/>
    </source>
</evidence>
<dbReference type="InterPro" id="IPR005119">
    <property type="entry name" value="LysR_subst-bd"/>
</dbReference>
<dbReference type="Gene3D" id="3.40.190.10">
    <property type="entry name" value="Periplasmic binding protein-like II"/>
    <property type="match status" value="2"/>
</dbReference>
<dbReference type="Pfam" id="PF03466">
    <property type="entry name" value="LysR_substrate"/>
    <property type="match status" value="1"/>
</dbReference>
<evidence type="ECO:0000313" key="6">
    <source>
        <dbReference type="EMBL" id="SUW63384.1"/>
    </source>
</evidence>
<dbReference type="AlphaFoldDB" id="A0A381C632"/>
<dbReference type="RefSeq" id="WP_115628131.1">
    <property type="nucleotide sequence ID" value="NZ_UIGI01000001.1"/>
</dbReference>
<dbReference type="InterPro" id="IPR036388">
    <property type="entry name" value="WH-like_DNA-bd_sf"/>
</dbReference>
<dbReference type="InterPro" id="IPR000847">
    <property type="entry name" value="LysR_HTH_N"/>
</dbReference>
<dbReference type="PANTHER" id="PTHR30118">
    <property type="entry name" value="HTH-TYPE TRANSCRIPTIONAL REGULATOR LEUO-RELATED"/>
    <property type="match status" value="1"/>
</dbReference>
<feature type="domain" description="HTH lysR-type" evidence="5">
    <location>
        <begin position="9"/>
        <end position="66"/>
    </location>
</feature>